<reference evidence="6 7" key="1">
    <citation type="submission" date="2019-07" db="EMBL/GenBank/DDBJ databases">
        <authorList>
            <person name="Park M."/>
        </authorList>
    </citation>
    <scope>NUCLEOTIDE SEQUENCE [LARGE SCALE GENOMIC DNA]</scope>
    <source>
        <strain evidence="6 7">KCTC32445</strain>
    </source>
</reference>
<dbReference type="Proteomes" id="UP000320160">
    <property type="component" value="Unassembled WGS sequence"/>
</dbReference>
<evidence type="ECO:0000256" key="2">
    <source>
        <dbReference type="ARBA" id="ARBA00022692"/>
    </source>
</evidence>
<dbReference type="PANTHER" id="PTHR12714:SF9">
    <property type="entry name" value="PROTEIN-S-ISOPRENYLCYSTEINE O-METHYLTRANSFERASE"/>
    <property type="match status" value="1"/>
</dbReference>
<evidence type="ECO:0000256" key="4">
    <source>
        <dbReference type="ARBA" id="ARBA00023136"/>
    </source>
</evidence>
<dbReference type="AlphaFoldDB" id="A0A553WBQ6"/>
<dbReference type="PANTHER" id="PTHR12714">
    <property type="entry name" value="PROTEIN-S ISOPRENYLCYSTEINE O-METHYLTRANSFERASE"/>
    <property type="match status" value="1"/>
</dbReference>
<dbReference type="GO" id="GO:0016740">
    <property type="term" value="F:transferase activity"/>
    <property type="evidence" value="ECO:0007669"/>
    <property type="project" value="UniProtKB-ARBA"/>
</dbReference>
<feature type="transmembrane region" description="Helical" evidence="5">
    <location>
        <begin position="212"/>
        <end position="229"/>
    </location>
</feature>
<sequence length="265" mass="29460">MILPHCCSKGTSSSKSIELGLLVYQQEMARSGKSLFFIRGTYIYTIIAISTLIAYLTRDIGPFATAQADCVWFWVSFGIASAGAIVRIFTSGWAALGTSGRAKVAAEAAELNTTGPYSLVRNPLYVGRILNFTGLAMLSGSWVFGALVFLLAILVYERISVYEEEYLRDKFGEAHAAWAANVPALLPRLTGWVSPKYPFWWKRMIWREQNKLFLLATGVFLTWFARTGFDVTALNGNWVTAYAVLVVIRFIIGGLKMIGFFKELS</sequence>
<organism evidence="6 7">
    <name type="scientific">Sphingorhabdus contaminans</name>
    <dbReference type="NCBI Taxonomy" id="1343899"/>
    <lineage>
        <taxon>Bacteria</taxon>
        <taxon>Pseudomonadati</taxon>
        <taxon>Pseudomonadota</taxon>
        <taxon>Alphaproteobacteria</taxon>
        <taxon>Sphingomonadales</taxon>
        <taxon>Sphingomonadaceae</taxon>
        <taxon>Sphingorhabdus</taxon>
    </lineage>
</organism>
<dbReference type="PROSITE" id="PS50244">
    <property type="entry name" value="S5A_REDUCTASE"/>
    <property type="match status" value="1"/>
</dbReference>
<comment type="caution">
    <text evidence="6">The sequence shown here is derived from an EMBL/GenBank/DDBJ whole genome shotgun (WGS) entry which is preliminary data.</text>
</comment>
<keyword evidence="3 5" id="KW-1133">Transmembrane helix</keyword>
<feature type="transmembrane region" description="Helical" evidence="5">
    <location>
        <begin position="241"/>
        <end position="261"/>
    </location>
</feature>
<evidence type="ECO:0000256" key="5">
    <source>
        <dbReference type="SAM" id="Phobius"/>
    </source>
</evidence>
<evidence type="ECO:0000256" key="1">
    <source>
        <dbReference type="ARBA" id="ARBA00004127"/>
    </source>
</evidence>
<feature type="transmembrane region" description="Helical" evidence="5">
    <location>
        <begin position="129"/>
        <end position="156"/>
    </location>
</feature>
<gene>
    <name evidence="6" type="ORF">FOM92_13390</name>
</gene>
<dbReference type="Pfam" id="PF04191">
    <property type="entry name" value="PEMT"/>
    <property type="match status" value="1"/>
</dbReference>
<dbReference type="OrthoDB" id="9811969at2"/>
<feature type="transmembrane region" description="Helical" evidence="5">
    <location>
        <begin position="36"/>
        <end position="58"/>
    </location>
</feature>
<evidence type="ECO:0000313" key="6">
    <source>
        <dbReference type="EMBL" id="TSB02117.1"/>
    </source>
</evidence>
<accession>A0A553WBQ6</accession>
<name>A0A553WBQ6_9SPHN</name>
<dbReference type="Gene3D" id="1.20.120.1630">
    <property type="match status" value="1"/>
</dbReference>
<keyword evidence="7" id="KW-1185">Reference proteome</keyword>
<dbReference type="EMBL" id="VKKU01000002">
    <property type="protein sequence ID" value="TSB02117.1"/>
    <property type="molecule type" value="Genomic_DNA"/>
</dbReference>
<keyword evidence="4 5" id="KW-0472">Membrane</keyword>
<keyword evidence="2 5" id="KW-0812">Transmembrane</keyword>
<evidence type="ECO:0000313" key="7">
    <source>
        <dbReference type="Proteomes" id="UP000320160"/>
    </source>
</evidence>
<comment type="subcellular location">
    <subcellularLocation>
        <location evidence="1">Endomembrane system</location>
        <topology evidence="1">Multi-pass membrane protein</topology>
    </subcellularLocation>
</comment>
<protein>
    <submittedName>
        <fullName evidence="6">Uncharacterized protein</fullName>
    </submittedName>
</protein>
<dbReference type="InterPro" id="IPR007318">
    <property type="entry name" value="Phopholipid_MeTrfase"/>
</dbReference>
<evidence type="ECO:0000256" key="3">
    <source>
        <dbReference type="ARBA" id="ARBA00022989"/>
    </source>
</evidence>
<dbReference type="GO" id="GO:0012505">
    <property type="term" value="C:endomembrane system"/>
    <property type="evidence" value="ECO:0007669"/>
    <property type="project" value="UniProtKB-SubCell"/>
</dbReference>
<proteinExistence type="predicted"/>
<feature type="transmembrane region" description="Helical" evidence="5">
    <location>
        <begin position="70"/>
        <end position="89"/>
    </location>
</feature>